<reference evidence="1" key="1">
    <citation type="submission" date="2020-10" db="EMBL/GenBank/DDBJ databases">
        <authorList>
            <person name="Gilroy R."/>
        </authorList>
    </citation>
    <scope>NUCLEOTIDE SEQUENCE</scope>
    <source>
        <strain evidence="1">11159</strain>
    </source>
</reference>
<evidence type="ECO:0000313" key="2">
    <source>
        <dbReference type="Proteomes" id="UP000823613"/>
    </source>
</evidence>
<name>A0A9D9GVR3_9BACL</name>
<evidence type="ECO:0000313" key="1">
    <source>
        <dbReference type="EMBL" id="MBO8426966.1"/>
    </source>
</evidence>
<gene>
    <name evidence="1" type="ORF">IAC58_00140</name>
</gene>
<dbReference type="AlphaFoldDB" id="A0A9D9GVR3"/>
<protein>
    <submittedName>
        <fullName evidence="1">Uncharacterized protein</fullName>
    </submittedName>
</protein>
<comment type="caution">
    <text evidence="1">The sequence shown here is derived from an EMBL/GenBank/DDBJ whole genome shotgun (WGS) entry which is preliminary data.</text>
</comment>
<organism evidence="1 2">
    <name type="scientific">Candidatus Onthovivens merdipullorum</name>
    <dbReference type="NCBI Taxonomy" id="2840889"/>
    <lineage>
        <taxon>Bacteria</taxon>
        <taxon>Bacillati</taxon>
        <taxon>Bacillota</taxon>
        <taxon>Bacilli</taxon>
        <taxon>Bacillales</taxon>
        <taxon>Candidatus Onthovivens</taxon>
    </lineage>
</organism>
<accession>A0A9D9GVR3</accession>
<sequence length="53" mass="6162">MKKVRTIYLTVRVDVEADTELTDSDIVSELNYEFSSFDDEVEVKDTEICDINQ</sequence>
<dbReference type="Proteomes" id="UP000823613">
    <property type="component" value="Unassembled WGS sequence"/>
</dbReference>
<dbReference type="EMBL" id="JADIMY010000002">
    <property type="protein sequence ID" value="MBO8426966.1"/>
    <property type="molecule type" value="Genomic_DNA"/>
</dbReference>
<reference evidence="1" key="2">
    <citation type="journal article" date="2021" name="PeerJ">
        <title>Extensive microbial diversity within the chicken gut microbiome revealed by metagenomics and culture.</title>
        <authorList>
            <person name="Gilroy R."/>
            <person name="Ravi A."/>
            <person name="Getino M."/>
            <person name="Pursley I."/>
            <person name="Horton D.L."/>
            <person name="Alikhan N.F."/>
            <person name="Baker D."/>
            <person name="Gharbi K."/>
            <person name="Hall N."/>
            <person name="Watson M."/>
            <person name="Adriaenssens E.M."/>
            <person name="Foster-Nyarko E."/>
            <person name="Jarju S."/>
            <person name="Secka A."/>
            <person name="Antonio M."/>
            <person name="Oren A."/>
            <person name="Chaudhuri R.R."/>
            <person name="La Ragione R."/>
            <person name="Hildebrand F."/>
            <person name="Pallen M.J."/>
        </authorList>
    </citation>
    <scope>NUCLEOTIDE SEQUENCE</scope>
    <source>
        <strain evidence="1">11159</strain>
    </source>
</reference>
<proteinExistence type="predicted"/>